<accession>O66918</accession>
<dbReference type="PANTHER" id="PTHR30026">
    <property type="entry name" value="OUTER MEMBRANE PROTEIN TOLC"/>
    <property type="match status" value="1"/>
</dbReference>
<dbReference type="Gene3D" id="1.20.1600.10">
    <property type="entry name" value="Outer membrane efflux proteins (OEP)"/>
    <property type="match status" value="1"/>
</dbReference>
<dbReference type="FunCoup" id="O66918">
    <property type="interactions" value="177"/>
</dbReference>
<organism evidence="9 10">
    <name type="scientific">Aquifex aeolicus (strain VF5)</name>
    <dbReference type="NCBI Taxonomy" id="224324"/>
    <lineage>
        <taxon>Bacteria</taxon>
        <taxon>Pseudomonadati</taxon>
        <taxon>Aquificota</taxon>
        <taxon>Aquificia</taxon>
        <taxon>Aquificales</taxon>
        <taxon>Aquificaceae</taxon>
        <taxon>Aquifex</taxon>
    </lineage>
</organism>
<keyword evidence="8" id="KW-0175">Coiled coil</keyword>
<protein>
    <recommendedName>
        <fullName evidence="11">Outer membrane efflux protein</fullName>
    </recommendedName>
</protein>
<dbReference type="SUPFAM" id="SSF56954">
    <property type="entry name" value="Outer membrane efflux proteins (OEP)"/>
    <property type="match status" value="1"/>
</dbReference>
<dbReference type="InterPro" id="IPR051906">
    <property type="entry name" value="TolC-like"/>
</dbReference>
<feature type="coiled-coil region" evidence="8">
    <location>
        <begin position="162"/>
        <end position="227"/>
    </location>
</feature>
<keyword evidence="10" id="KW-1185">Reference proteome</keyword>
<evidence type="ECO:0000256" key="6">
    <source>
        <dbReference type="ARBA" id="ARBA00023136"/>
    </source>
</evidence>
<comment type="similarity">
    <text evidence="2">Belongs to the outer membrane factor (OMF) (TC 1.B.17) family.</text>
</comment>
<dbReference type="GO" id="GO:1990281">
    <property type="term" value="C:efflux pump complex"/>
    <property type="evidence" value="ECO:0000318"/>
    <property type="project" value="GO_Central"/>
</dbReference>
<keyword evidence="3" id="KW-0813">Transport</keyword>
<dbReference type="PANTHER" id="PTHR30026:SF21">
    <property type="entry name" value="SLR1270 PROTEIN"/>
    <property type="match status" value="1"/>
</dbReference>
<proteinExistence type="inferred from homology"/>
<dbReference type="EMBL" id="AE000657">
    <property type="protein sequence ID" value="AAC06879.1"/>
    <property type="molecule type" value="Genomic_DNA"/>
</dbReference>
<dbReference type="GO" id="GO:0009279">
    <property type="term" value="C:cell outer membrane"/>
    <property type="evidence" value="ECO:0007669"/>
    <property type="project" value="UniProtKB-SubCell"/>
</dbReference>
<dbReference type="EnsemblBacteria" id="AAC06879">
    <property type="protein sequence ID" value="AAC06879"/>
    <property type="gene ID" value="aq_699"/>
</dbReference>
<comment type="subcellular location">
    <subcellularLocation>
        <location evidence="1">Cell outer membrane</location>
    </subcellularLocation>
</comment>
<gene>
    <name evidence="9" type="ordered locus">aq_699</name>
</gene>
<dbReference type="HOGENOM" id="CLU_012817_10_3_0"/>
<dbReference type="STRING" id="224324.aq_699"/>
<sequence>MVLIGFLLLVGLSFAAELPLKVFIKDALQNNLELSSQRREVKASEYEYKSVRGLLFPTVKLEETYTKTDISSYYLFTKLNQERITLQDFTPSKLNDPGSIQNFETKLTLEIPIWMGGKLRAFKNMAKNKWKGDKTIYGRKEEEVILKVYEAYANAVLAKNAVEVAKQAVKDAEEHVRLAEKAYKTGVALFADVLRAKVYLSKAKEKLVQAQNNYEVAKKALELLTNKNYGEFDVKDFSKCPSVKVEELKSKALNHREDYLALKYYIKSLKEGQKSALGDILPQVFAFANYSMYDENTPFGSQGEGYMLGVGLKWNFNTGLSPIYKKKSFKEKELALKRKRELLAKAIMFEIDKAFAEYENALKTLESAKSRKEEAKEVLRVIEKRYEVGMARMVDLLDAQTQLDMARFEYAKALRDCNVAYAKALFSAGLLKEEVLK</sequence>
<feature type="coiled-coil region" evidence="8">
    <location>
        <begin position="351"/>
        <end position="385"/>
    </location>
</feature>
<name>O66918_AQUAE</name>
<dbReference type="GO" id="GO:0015288">
    <property type="term" value="F:porin activity"/>
    <property type="evidence" value="ECO:0000318"/>
    <property type="project" value="GO_Central"/>
</dbReference>
<dbReference type="Pfam" id="PF02321">
    <property type="entry name" value="OEP"/>
    <property type="match status" value="2"/>
</dbReference>
<keyword evidence="5" id="KW-0812">Transmembrane</keyword>
<dbReference type="PIR" id="B70361">
    <property type="entry name" value="B70361"/>
</dbReference>
<evidence type="ECO:0000256" key="5">
    <source>
        <dbReference type="ARBA" id="ARBA00022692"/>
    </source>
</evidence>
<evidence type="ECO:0008006" key="11">
    <source>
        <dbReference type="Google" id="ProtNLM"/>
    </source>
</evidence>
<evidence type="ECO:0000256" key="7">
    <source>
        <dbReference type="ARBA" id="ARBA00023237"/>
    </source>
</evidence>
<evidence type="ECO:0000313" key="10">
    <source>
        <dbReference type="Proteomes" id="UP000000798"/>
    </source>
</evidence>
<dbReference type="OrthoDB" id="13803at2"/>
<dbReference type="FunFam" id="1.20.1600.10:FF:000035">
    <property type="entry name" value="Efflux pump, RND family, outer membrane protein"/>
    <property type="match status" value="1"/>
</dbReference>
<evidence type="ECO:0000256" key="1">
    <source>
        <dbReference type="ARBA" id="ARBA00004442"/>
    </source>
</evidence>
<evidence type="ECO:0000256" key="3">
    <source>
        <dbReference type="ARBA" id="ARBA00022448"/>
    </source>
</evidence>
<evidence type="ECO:0000256" key="8">
    <source>
        <dbReference type="SAM" id="Coils"/>
    </source>
</evidence>
<evidence type="ECO:0000256" key="2">
    <source>
        <dbReference type="ARBA" id="ARBA00007613"/>
    </source>
</evidence>
<dbReference type="InterPro" id="IPR003423">
    <property type="entry name" value="OMP_efflux"/>
</dbReference>
<dbReference type="Proteomes" id="UP000000798">
    <property type="component" value="Chromosome"/>
</dbReference>
<reference evidence="9 10" key="1">
    <citation type="journal article" date="1998" name="Nature">
        <title>The complete genome of the hyperthermophilic bacterium Aquifex aeolicus.</title>
        <authorList>
            <person name="Deckert G."/>
            <person name="Warren P.V."/>
            <person name="Gaasterland T."/>
            <person name="Young W.G."/>
            <person name="Lenox A.L."/>
            <person name="Graham D.E."/>
            <person name="Overbeek R."/>
            <person name="Snead M.A."/>
            <person name="Keller M."/>
            <person name="Aujay M."/>
            <person name="Huber R."/>
            <person name="Feldman R.A."/>
            <person name="Short J.M."/>
            <person name="Olson G.J."/>
            <person name="Swanson R.V."/>
        </authorList>
    </citation>
    <scope>NUCLEOTIDE SEQUENCE [LARGE SCALE GENOMIC DNA]</scope>
    <source>
        <strain evidence="9 10">VF5</strain>
    </source>
</reference>
<keyword evidence="6" id="KW-0472">Membrane</keyword>
<evidence type="ECO:0000256" key="4">
    <source>
        <dbReference type="ARBA" id="ARBA00022452"/>
    </source>
</evidence>
<evidence type="ECO:0000313" key="9">
    <source>
        <dbReference type="EMBL" id="AAC06879.1"/>
    </source>
</evidence>
<keyword evidence="7" id="KW-0998">Cell outer membrane</keyword>
<dbReference type="eggNOG" id="COG1538">
    <property type="taxonomic scope" value="Bacteria"/>
</dbReference>
<dbReference type="InParanoid" id="O66918"/>
<dbReference type="RefSeq" id="WP_010880416.1">
    <property type="nucleotide sequence ID" value="NC_000918.1"/>
</dbReference>
<dbReference type="KEGG" id="aae:aq_699"/>
<dbReference type="AlphaFoldDB" id="O66918"/>
<dbReference type="GO" id="GO:0015562">
    <property type="term" value="F:efflux transmembrane transporter activity"/>
    <property type="evidence" value="ECO:0000318"/>
    <property type="project" value="GO_Central"/>
</dbReference>
<keyword evidence="4" id="KW-1134">Transmembrane beta strand</keyword>